<feature type="domain" description="Cytochrome c" evidence="6">
    <location>
        <begin position="18"/>
        <end position="108"/>
    </location>
</feature>
<evidence type="ECO:0000313" key="8">
    <source>
        <dbReference type="Proteomes" id="UP000622707"/>
    </source>
</evidence>
<keyword evidence="2 4" id="KW-0479">Metal-binding</keyword>
<organism evidence="7 8">
    <name type="scientific">Ramlibacter alkalitolerans</name>
    <dbReference type="NCBI Taxonomy" id="2039631"/>
    <lineage>
        <taxon>Bacteria</taxon>
        <taxon>Pseudomonadati</taxon>
        <taxon>Pseudomonadota</taxon>
        <taxon>Betaproteobacteria</taxon>
        <taxon>Burkholderiales</taxon>
        <taxon>Comamonadaceae</taxon>
        <taxon>Ramlibacter</taxon>
    </lineage>
</organism>
<keyword evidence="5" id="KW-0732">Signal</keyword>
<dbReference type="PIRSF" id="PIRSF000005">
    <property type="entry name" value="Cytochrome_c4"/>
    <property type="match status" value="1"/>
</dbReference>
<keyword evidence="8" id="KW-1185">Reference proteome</keyword>
<comment type="caution">
    <text evidence="7">The sequence shown here is derived from an EMBL/GenBank/DDBJ whole genome shotgun (WGS) entry which is preliminary data.</text>
</comment>
<evidence type="ECO:0000313" key="7">
    <source>
        <dbReference type="EMBL" id="MBL0425177.1"/>
    </source>
</evidence>
<keyword evidence="3 4" id="KW-0408">Iron</keyword>
<keyword evidence="1 4" id="KW-0349">Heme</keyword>
<feature type="chain" id="PRO_5045047990" evidence="5">
    <location>
        <begin position="28"/>
        <end position="236"/>
    </location>
</feature>
<dbReference type="InterPro" id="IPR024167">
    <property type="entry name" value="Cytochrome_c4-like"/>
</dbReference>
<feature type="signal peptide" evidence="5">
    <location>
        <begin position="1"/>
        <end position="27"/>
    </location>
</feature>
<dbReference type="SUPFAM" id="SSF46626">
    <property type="entry name" value="Cytochrome c"/>
    <property type="match status" value="2"/>
</dbReference>
<accession>A0ABS1JLQ8</accession>
<evidence type="ECO:0000256" key="4">
    <source>
        <dbReference type="PROSITE-ProRule" id="PRU00433"/>
    </source>
</evidence>
<dbReference type="PANTHER" id="PTHR33751">
    <property type="entry name" value="CBB3-TYPE CYTOCHROME C OXIDASE SUBUNIT FIXP"/>
    <property type="match status" value="1"/>
</dbReference>
<dbReference type="Gene3D" id="1.10.760.10">
    <property type="entry name" value="Cytochrome c-like domain"/>
    <property type="match status" value="2"/>
</dbReference>
<evidence type="ECO:0000256" key="3">
    <source>
        <dbReference type="ARBA" id="ARBA00023004"/>
    </source>
</evidence>
<dbReference type="RefSeq" id="WP_201688533.1">
    <property type="nucleotide sequence ID" value="NZ_JAEQND010000004.1"/>
</dbReference>
<evidence type="ECO:0000256" key="1">
    <source>
        <dbReference type="ARBA" id="ARBA00022617"/>
    </source>
</evidence>
<evidence type="ECO:0000256" key="5">
    <source>
        <dbReference type="SAM" id="SignalP"/>
    </source>
</evidence>
<feature type="domain" description="Cytochrome c" evidence="6">
    <location>
        <begin position="122"/>
        <end position="212"/>
    </location>
</feature>
<dbReference type="EMBL" id="JAEQND010000004">
    <property type="protein sequence ID" value="MBL0425177.1"/>
    <property type="molecule type" value="Genomic_DNA"/>
</dbReference>
<dbReference type="InterPro" id="IPR036909">
    <property type="entry name" value="Cyt_c-like_dom_sf"/>
</dbReference>
<name>A0ABS1JLQ8_9BURK</name>
<evidence type="ECO:0000256" key="2">
    <source>
        <dbReference type="ARBA" id="ARBA00022723"/>
    </source>
</evidence>
<gene>
    <name evidence="7" type="ORF">JI746_08660</name>
</gene>
<evidence type="ECO:0000259" key="6">
    <source>
        <dbReference type="PROSITE" id="PS51007"/>
    </source>
</evidence>
<sequence>MKVLPSSLHRVVPALAAALLASASAVAAPPPDTMAQRMQACVACHGKEGRATNSGFFPRIAGKPAGYLYNQLVNFREGRRRNGTMAYLLDQMSDAYLREIADHFSALELPYPPPQTTHAPAALLARGEQLVRQGDAALGIPACAQCHGQAMTGIAPATPGLLGLPRDYILAQFGAWRTGERRAAAPDCMAQVAKRLSAQDVTAMATWLSAQPVNAGPAPAASAAANLPLECGSAAR</sequence>
<proteinExistence type="predicted"/>
<dbReference type="InterPro" id="IPR050597">
    <property type="entry name" value="Cytochrome_c_Oxidase_Subunit"/>
</dbReference>
<protein>
    <submittedName>
        <fullName evidence="7">C-type cytochrome</fullName>
    </submittedName>
</protein>
<dbReference type="InterPro" id="IPR009056">
    <property type="entry name" value="Cyt_c-like_dom"/>
</dbReference>
<dbReference type="PROSITE" id="PS51007">
    <property type="entry name" value="CYTC"/>
    <property type="match status" value="2"/>
</dbReference>
<dbReference type="Proteomes" id="UP000622707">
    <property type="component" value="Unassembled WGS sequence"/>
</dbReference>
<dbReference type="PANTHER" id="PTHR33751:SF11">
    <property type="entry name" value="BLL4483 PROTEIN"/>
    <property type="match status" value="1"/>
</dbReference>
<reference evidence="7 8" key="1">
    <citation type="journal article" date="2017" name="Int. J. Syst. Evol. Microbiol.">
        <title>Ramlibacter alkalitolerans sp. nov., alkali-tolerant bacterium isolated from soil of ginseng.</title>
        <authorList>
            <person name="Lee D.H."/>
            <person name="Cha C.J."/>
        </authorList>
    </citation>
    <scope>NUCLEOTIDE SEQUENCE [LARGE SCALE GENOMIC DNA]</scope>
    <source>
        <strain evidence="7 8">KACC 19305</strain>
    </source>
</reference>